<feature type="domain" description="Fibronectin type-III" evidence="10">
    <location>
        <begin position="954"/>
        <end position="1045"/>
    </location>
</feature>
<dbReference type="InterPro" id="IPR013098">
    <property type="entry name" value="Ig_I-set"/>
</dbReference>
<dbReference type="AlphaFoldDB" id="A0A813VQ66"/>
<dbReference type="InterPro" id="IPR036179">
    <property type="entry name" value="Ig-like_dom_sf"/>
</dbReference>
<proteinExistence type="predicted"/>
<dbReference type="PANTHER" id="PTHR11640:SF31">
    <property type="entry name" value="IRREGULAR CHIASM C-ROUGHEST PROTEIN-RELATED"/>
    <property type="match status" value="1"/>
</dbReference>
<comment type="subcellular location">
    <subcellularLocation>
        <location evidence="1">Membrane</location>
        <topology evidence="1">Single-pass type I membrane protein</topology>
    </subcellularLocation>
</comment>
<evidence type="ECO:0000313" key="13">
    <source>
        <dbReference type="Proteomes" id="UP000663829"/>
    </source>
</evidence>
<name>A0A813VQ66_9BILA</name>
<dbReference type="SUPFAM" id="SSF48726">
    <property type="entry name" value="Immunoglobulin"/>
    <property type="match status" value="7"/>
</dbReference>
<evidence type="ECO:0000313" key="11">
    <source>
        <dbReference type="EMBL" id="CAF0846552.1"/>
    </source>
</evidence>
<feature type="region of interest" description="Disordered" evidence="7">
    <location>
        <begin position="1150"/>
        <end position="1181"/>
    </location>
</feature>
<keyword evidence="6" id="KW-0393">Immunoglobulin domain</keyword>
<dbReference type="SMART" id="SM00060">
    <property type="entry name" value="FN3"/>
    <property type="match status" value="1"/>
</dbReference>
<dbReference type="InterPro" id="IPR051275">
    <property type="entry name" value="Cell_adhesion_signaling"/>
</dbReference>
<dbReference type="EMBL" id="CAJNOQ010000868">
    <property type="protein sequence ID" value="CAF0846552.1"/>
    <property type="molecule type" value="Genomic_DNA"/>
</dbReference>
<accession>A0A813VQ66</accession>
<dbReference type="GO" id="GO:0098609">
    <property type="term" value="P:cell-cell adhesion"/>
    <property type="evidence" value="ECO:0007669"/>
    <property type="project" value="TreeGrafter"/>
</dbReference>
<dbReference type="Pfam" id="PF07679">
    <property type="entry name" value="I-set"/>
    <property type="match status" value="2"/>
</dbReference>
<organism evidence="11 13">
    <name type="scientific">Didymodactylos carnosus</name>
    <dbReference type="NCBI Taxonomy" id="1234261"/>
    <lineage>
        <taxon>Eukaryota</taxon>
        <taxon>Metazoa</taxon>
        <taxon>Spiralia</taxon>
        <taxon>Gnathifera</taxon>
        <taxon>Rotifera</taxon>
        <taxon>Eurotatoria</taxon>
        <taxon>Bdelloidea</taxon>
        <taxon>Philodinida</taxon>
        <taxon>Philodinidae</taxon>
        <taxon>Didymodactylos</taxon>
    </lineage>
</organism>
<dbReference type="Proteomes" id="UP000663829">
    <property type="component" value="Unassembled WGS sequence"/>
</dbReference>
<keyword evidence="8" id="KW-0812">Transmembrane</keyword>
<dbReference type="InterPro" id="IPR013783">
    <property type="entry name" value="Ig-like_fold"/>
</dbReference>
<dbReference type="InterPro" id="IPR003599">
    <property type="entry name" value="Ig_sub"/>
</dbReference>
<keyword evidence="8" id="KW-1133">Transmembrane helix</keyword>
<dbReference type="CDD" id="cd00096">
    <property type="entry name" value="Ig"/>
    <property type="match status" value="2"/>
</dbReference>
<evidence type="ECO:0000256" key="6">
    <source>
        <dbReference type="ARBA" id="ARBA00023319"/>
    </source>
</evidence>
<feature type="domain" description="Ig-like" evidence="9">
    <location>
        <begin position="12"/>
        <end position="114"/>
    </location>
</feature>
<dbReference type="EMBL" id="CAJOBC010000868">
    <property type="protein sequence ID" value="CAF3634227.1"/>
    <property type="molecule type" value="Genomic_DNA"/>
</dbReference>
<dbReference type="Proteomes" id="UP000681722">
    <property type="component" value="Unassembled WGS sequence"/>
</dbReference>
<dbReference type="SMART" id="SM00408">
    <property type="entry name" value="IGc2"/>
    <property type="match status" value="4"/>
</dbReference>
<evidence type="ECO:0000256" key="2">
    <source>
        <dbReference type="ARBA" id="ARBA00022737"/>
    </source>
</evidence>
<dbReference type="PROSITE" id="PS50853">
    <property type="entry name" value="FN3"/>
    <property type="match status" value="1"/>
</dbReference>
<gene>
    <name evidence="11" type="ORF">GPM918_LOCUS5847</name>
    <name evidence="12" type="ORF">SRO942_LOCUS5847</name>
</gene>
<evidence type="ECO:0000259" key="9">
    <source>
        <dbReference type="PROSITE" id="PS50835"/>
    </source>
</evidence>
<feature type="non-terminal residue" evidence="11">
    <location>
        <position position="1"/>
    </location>
</feature>
<evidence type="ECO:0000256" key="8">
    <source>
        <dbReference type="SAM" id="Phobius"/>
    </source>
</evidence>
<protein>
    <recommendedName>
        <fullName evidence="14">Nephrin</fullName>
    </recommendedName>
</protein>
<evidence type="ECO:0000256" key="3">
    <source>
        <dbReference type="ARBA" id="ARBA00023136"/>
    </source>
</evidence>
<reference evidence="11" key="1">
    <citation type="submission" date="2021-02" db="EMBL/GenBank/DDBJ databases">
        <authorList>
            <person name="Nowell W R."/>
        </authorList>
    </citation>
    <scope>NUCLEOTIDE SEQUENCE</scope>
</reference>
<evidence type="ECO:0000256" key="4">
    <source>
        <dbReference type="ARBA" id="ARBA00023157"/>
    </source>
</evidence>
<keyword evidence="3 8" id="KW-0472">Membrane</keyword>
<dbReference type="OrthoDB" id="10028801at2759"/>
<dbReference type="GO" id="GO:0050839">
    <property type="term" value="F:cell adhesion molecule binding"/>
    <property type="evidence" value="ECO:0007669"/>
    <property type="project" value="TreeGrafter"/>
</dbReference>
<dbReference type="PANTHER" id="PTHR11640">
    <property type="entry name" value="NEPHRIN"/>
    <property type="match status" value="1"/>
</dbReference>
<keyword evidence="13" id="KW-1185">Reference proteome</keyword>
<evidence type="ECO:0000256" key="5">
    <source>
        <dbReference type="ARBA" id="ARBA00023180"/>
    </source>
</evidence>
<dbReference type="GO" id="GO:0005886">
    <property type="term" value="C:plasma membrane"/>
    <property type="evidence" value="ECO:0007669"/>
    <property type="project" value="TreeGrafter"/>
</dbReference>
<feature type="compositionally biased region" description="Polar residues" evidence="7">
    <location>
        <begin position="1150"/>
        <end position="1176"/>
    </location>
</feature>
<dbReference type="PROSITE" id="PS50835">
    <property type="entry name" value="IG_LIKE"/>
    <property type="match status" value="7"/>
</dbReference>
<feature type="domain" description="Ig-like" evidence="9">
    <location>
        <begin position="433"/>
        <end position="583"/>
    </location>
</feature>
<comment type="caution">
    <text evidence="11">The sequence shown here is derived from an EMBL/GenBank/DDBJ whole genome shotgun (WGS) entry which is preliminary data.</text>
</comment>
<dbReference type="GO" id="GO:0005911">
    <property type="term" value="C:cell-cell junction"/>
    <property type="evidence" value="ECO:0007669"/>
    <property type="project" value="TreeGrafter"/>
</dbReference>
<feature type="domain" description="Ig-like" evidence="9">
    <location>
        <begin position="843"/>
        <end position="947"/>
    </location>
</feature>
<dbReference type="InterPro" id="IPR003961">
    <property type="entry name" value="FN3_dom"/>
</dbReference>
<keyword evidence="2" id="KW-0677">Repeat</keyword>
<dbReference type="InterPro" id="IPR013162">
    <property type="entry name" value="CD80_C2-set"/>
</dbReference>
<dbReference type="Pfam" id="PF00041">
    <property type="entry name" value="fn3"/>
    <property type="match status" value="1"/>
</dbReference>
<dbReference type="Gene3D" id="2.60.40.10">
    <property type="entry name" value="Immunoglobulins"/>
    <property type="match status" value="9"/>
</dbReference>
<dbReference type="InterPro" id="IPR036116">
    <property type="entry name" value="FN3_sf"/>
</dbReference>
<dbReference type="CDD" id="cd00063">
    <property type="entry name" value="FN3"/>
    <property type="match status" value="1"/>
</dbReference>
<dbReference type="Pfam" id="PF13927">
    <property type="entry name" value="Ig_3"/>
    <property type="match status" value="1"/>
</dbReference>
<sequence length="1207" mass="135967">MSACVVLILGLPAQSGQYYIIKPHDLSAPLGFNVTIPCVIQPPHGDVQWTKDGLALGYDRSLAAFPTWKIVGSESEGQYNFFIDGLKLEDEGLFACEVSPFMDYPALKEVANLRVLVKPSRVQINDRLTDSNKIQTINIRYDEPTYQVNCKVDGAKPSAQIKWLNESGHEFYGTSRTYQQGRLYSTISTLHLQPSLALHKEKFTCDVRHETLTNGEKLRTSFEVDVTAPPSDPVISGYTTGQRLLDGTQLQLSCVARGGQPLSRVIWYRLIQNSNPEGGPIEEKLVDNSFNVNSDYTENNYTFIVTPQDNNSTLKCDVINSYLYTLGKQMNKQITLQVNFGPSEVSILGNTPNSTTTIVDSTTRQFLCRSTTSNPRPLLLWKLDNQILTPDVPPHDEPGLNGGTQVQIVKTIGMDTRLKEYHGRMLICEGKNPETGHIVQDRTLLNILYDATELEIHGFQNNQIVKAGDTVSIECLLRGGNPVGKVQWEKGGVYLRSEYKMDAKYALAKIEFKVQPSANNVILTCKGQVENFKEKSASVQLRVFFLPSELTILDNQRLNSLTIDDRPEFICKTTHSNPQSQLRVYRQGNDGRHYLDTTDEIYTQENGGFINSVKFQLPPVNVIYHGNFLTCEASIDVNGEIITKHASYVINVNHKPHFNDYDPFGDVKENQPFNLTLEATGYPMPVTYTWYHPNGRALVTDAAYTVQQGHLLIHSVKKTDLGVYKCKATNIIGTTETNFTLNVLYAPTVTKTHGFSSFDAVTPGTTVTLKCQIDANPMNLSNVRWYKQSIPIVQNGIRFERRFELNEASLIIRSVRKEDAGQYACEIENPFGQNRMDSLTDPPEIVRDPAYAKAASDSDRFLTAELHCRISALPKPTVQWFKGSDELPLITKYRTVLNDLPSTSSPQLLFTYDSVLFIANVTKEDHGIYRCKAENQLGASTVDVQLTGLTRPDTPTNLQVGNVTYNSILLQWQPGFDGGAPQQFQIRYRLQTSDRYHYEDIPPRITAIEVKNLEIGTTYLFSIRANNSFHLSPWTDEFSITTSRDVPQPIYPFVPQTRFSLTVILIVCALGIFLLIFNIILIAIFVKRRRKKSDNDSTTGTNETEANTVEIFQPPPIFTDDNSGYPFNTYQRYDDEDVKRPFVTHTTTLGPKTLRLSPQNQNNGEKRILQSQSPVWKNNDPDEDLSYVDSIRQLQHSIIDDSYAAIK</sequence>
<dbReference type="SUPFAM" id="SSF49265">
    <property type="entry name" value="Fibronectin type III"/>
    <property type="match status" value="1"/>
</dbReference>
<dbReference type="InterPro" id="IPR007110">
    <property type="entry name" value="Ig-like_dom"/>
</dbReference>
<dbReference type="SMART" id="SM00409">
    <property type="entry name" value="IG"/>
    <property type="match status" value="6"/>
</dbReference>
<feature type="domain" description="Ig-like" evidence="9">
    <location>
        <begin position="656"/>
        <end position="742"/>
    </location>
</feature>
<evidence type="ECO:0000256" key="7">
    <source>
        <dbReference type="SAM" id="MobiDB-lite"/>
    </source>
</evidence>
<feature type="domain" description="Ig-like" evidence="9">
    <location>
        <begin position="233"/>
        <end position="335"/>
    </location>
</feature>
<keyword evidence="4" id="KW-1015">Disulfide bond</keyword>
<feature type="domain" description="Ig-like" evidence="9">
    <location>
        <begin position="747"/>
        <end position="840"/>
    </location>
</feature>
<feature type="transmembrane region" description="Helical" evidence="8">
    <location>
        <begin position="1059"/>
        <end position="1086"/>
    </location>
</feature>
<evidence type="ECO:0000259" key="10">
    <source>
        <dbReference type="PROSITE" id="PS50853"/>
    </source>
</evidence>
<evidence type="ECO:0008006" key="14">
    <source>
        <dbReference type="Google" id="ProtNLM"/>
    </source>
</evidence>
<dbReference type="InterPro" id="IPR003598">
    <property type="entry name" value="Ig_sub2"/>
</dbReference>
<dbReference type="Pfam" id="PF08205">
    <property type="entry name" value="C2-set_2"/>
    <property type="match status" value="2"/>
</dbReference>
<feature type="domain" description="Ig-like" evidence="9">
    <location>
        <begin position="119"/>
        <end position="225"/>
    </location>
</feature>
<evidence type="ECO:0000256" key="1">
    <source>
        <dbReference type="ARBA" id="ARBA00004479"/>
    </source>
</evidence>
<evidence type="ECO:0000313" key="12">
    <source>
        <dbReference type="EMBL" id="CAF3634227.1"/>
    </source>
</evidence>
<keyword evidence="5" id="KW-0325">Glycoprotein</keyword>